<dbReference type="Proteomes" id="UP000305674">
    <property type="component" value="Unassembled WGS sequence"/>
</dbReference>
<evidence type="ECO:0000313" key="3">
    <source>
        <dbReference type="Proteomes" id="UP000305674"/>
    </source>
</evidence>
<dbReference type="Pfam" id="PF11205">
    <property type="entry name" value="DUF2987"/>
    <property type="match status" value="1"/>
</dbReference>
<dbReference type="InterPro" id="IPR021370">
    <property type="entry name" value="DUF2987"/>
</dbReference>
<keyword evidence="1" id="KW-0732">Signal</keyword>
<evidence type="ECO:0000256" key="1">
    <source>
        <dbReference type="SAM" id="SignalP"/>
    </source>
</evidence>
<dbReference type="OrthoDB" id="6402179at2"/>
<organism evidence="2 3">
    <name type="scientific">Ferrimonas sediminicola</name>
    <dbReference type="NCBI Taxonomy" id="2569538"/>
    <lineage>
        <taxon>Bacteria</taxon>
        <taxon>Pseudomonadati</taxon>
        <taxon>Pseudomonadota</taxon>
        <taxon>Gammaproteobacteria</taxon>
        <taxon>Alteromonadales</taxon>
        <taxon>Ferrimonadaceae</taxon>
        <taxon>Ferrimonas</taxon>
    </lineage>
</organism>
<name>A0A4U1BJ04_9GAMM</name>
<comment type="caution">
    <text evidence="2">The sequence shown here is derived from an EMBL/GenBank/DDBJ whole genome shotgun (WGS) entry which is preliminary data.</text>
</comment>
<reference evidence="2 3" key="1">
    <citation type="submission" date="2019-04" db="EMBL/GenBank/DDBJ databases">
        <authorList>
            <person name="Hwang J.C."/>
        </authorList>
    </citation>
    <scope>NUCLEOTIDE SEQUENCE [LARGE SCALE GENOMIC DNA]</scope>
    <source>
        <strain evidence="2 3">IMCC35001</strain>
    </source>
</reference>
<sequence>MKPITGMLLAASLALSFSAQALTLDYKGFYDRLDKLYQPGINRLKLVFYFKDRETGAPCRVNAGRILRHETAQPLLVGQQQQLLLPFDRDLRQNAAVIQVALENEPRCDFAMQIQAETLDQTRFSGDQLAEIRDQMNRLMRSYAGVGFGWLQPEVKGVTLSLVEGTKVSLEGEGSVPQSVDGKLMLTPEQLVGATLILSRPPRTLSPLM</sequence>
<dbReference type="EMBL" id="SWCI01000002">
    <property type="protein sequence ID" value="TKB50509.1"/>
    <property type="molecule type" value="Genomic_DNA"/>
</dbReference>
<protein>
    <submittedName>
        <fullName evidence="2">DUF2987 domain-containing protein</fullName>
    </submittedName>
</protein>
<keyword evidence="3" id="KW-1185">Reference proteome</keyword>
<gene>
    <name evidence="2" type="ORF">FCL40_04995</name>
</gene>
<evidence type="ECO:0000313" key="2">
    <source>
        <dbReference type="EMBL" id="TKB50509.1"/>
    </source>
</evidence>
<dbReference type="RefSeq" id="WP_136851948.1">
    <property type="nucleotide sequence ID" value="NZ_SWCI01000002.1"/>
</dbReference>
<dbReference type="AlphaFoldDB" id="A0A4U1BJ04"/>
<feature type="chain" id="PRO_5020675024" evidence="1">
    <location>
        <begin position="22"/>
        <end position="209"/>
    </location>
</feature>
<feature type="signal peptide" evidence="1">
    <location>
        <begin position="1"/>
        <end position="21"/>
    </location>
</feature>
<accession>A0A4U1BJ04</accession>
<proteinExistence type="predicted"/>